<dbReference type="Pfam" id="PF05193">
    <property type="entry name" value="Peptidase_M16_C"/>
    <property type="match status" value="1"/>
</dbReference>
<dbReference type="InterPro" id="IPR001431">
    <property type="entry name" value="Pept_M16_Zn_BS"/>
</dbReference>
<dbReference type="GO" id="GO:0005829">
    <property type="term" value="C:cytosol"/>
    <property type="evidence" value="ECO:0007669"/>
    <property type="project" value="TreeGrafter"/>
</dbReference>
<keyword evidence="6" id="KW-0482">Metalloprotease</keyword>
<dbReference type="GO" id="GO:0046872">
    <property type="term" value="F:metal ion binding"/>
    <property type="evidence" value="ECO:0007669"/>
    <property type="project" value="UniProtKB-KW"/>
</dbReference>
<dbReference type="InterPro" id="IPR032632">
    <property type="entry name" value="Peptidase_M16_M"/>
</dbReference>
<evidence type="ECO:0000313" key="13">
    <source>
        <dbReference type="EMBL" id="CAE0807995.1"/>
    </source>
</evidence>
<dbReference type="InterPro" id="IPR050626">
    <property type="entry name" value="Peptidase_M16"/>
</dbReference>
<feature type="domain" description="Peptidase M16 N-terminal" evidence="9">
    <location>
        <begin position="209"/>
        <end position="340"/>
    </location>
</feature>
<keyword evidence="8" id="KW-0812">Transmembrane</keyword>
<protein>
    <recommendedName>
        <fullName evidence="14">Insulin-degrading enzyme</fullName>
    </recommendedName>
</protein>
<evidence type="ECO:0008006" key="14">
    <source>
        <dbReference type="Google" id="ProtNLM"/>
    </source>
</evidence>
<dbReference type="Pfam" id="PF22456">
    <property type="entry name" value="PqqF-like_C_4"/>
    <property type="match status" value="1"/>
</dbReference>
<dbReference type="GO" id="GO:0051603">
    <property type="term" value="P:proteolysis involved in protein catabolic process"/>
    <property type="evidence" value="ECO:0007669"/>
    <property type="project" value="TreeGrafter"/>
</dbReference>
<dbReference type="EMBL" id="HBJA01053950">
    <property type="protein sequence ID" value="CAE0807995.1"/>
    <property type="molecule type" value="Transcribed_RNA"/>
</dbReference>
<dbReference type="FunFam" id="3.30.830.10:FF:000004">
    <property type="entry name" value="Putative insulin-degrading enzyme"/>
    <property type="match status" value="1"/>
</dbReference>
<dbReference type="InterPro" id="IPR007863">
    <property type="entry name" value="Peptidase_M16_C"/>
</dbReference>
<keyword evidence="2" id="KW-0645">Protease</keyword>
<feature type="domain" description="Peptidase M16 middle/third" evidence="11">
    <location>
        <begin position="561"/>
        <end position="841"/>
    </location>
</feature>
<evidence type="ECO:0000259" key="12">
    <source>
        <dbReference type="Pfam" id="PF22456"/>
    </source>
</evidence>
<dbReference type="InterPro" id="IPR054734">
    <property type="entry name" value="PqqF-like_C_4"/>
</dbReference>
<dbReference type="Pfam" id="PF00675">
    <property type="entry name" value="Peptidase_M16"/>
    <property type="match status" value="1"/>
</dbReference>
<keyword evidence="3" id="KW-0479">Metal-binding</keyword>
<evidence type="ECO:0000256" key="6">
    <source>
        <dbReference type="ARBA" id="ARBA00023049"/>
    </source>
</evidence>
<dbReference type="InterPro" id="IPR011765">
    <property type="entry name" value="Pept_M16_N"/>
</dbReference>
<dbReference type="GO" id="GO:0005739">
    <property type="term" value="C:mitochondrion"/>
    <property type="evidence" value="ECO:0007669"/>
    <property type="project" value="TreeGrafter"/>
</dbReference>
<feature type="domain" description="Coenzyme PQQ synthesis protein F-like C-terminal lobe" evidence="12">
    <location>
        <begin position="976"/>
        <end position="1074"/>
    </location>
</feature>
<evidence type="ECO:0000256" key="1">
    <source>
        <dbReference type="ARBA" id="ARBA00007261"/>
    </source>
</evidence>
<evidence type="ECO:0000256" key="3">
    <source>
        <dbReference type="ARBA" id="ARBA00022723"/>
    </source>
</evidence>
<keyword evidence="8" id="KW-1133">Transmembrane helix</keyword>
<sequence length="1185" mass="132686">MSALTVHPKQTVLAVCMLTVAGGLLSALGPAAPSQHPQLWALSASKPQVRPLLPADRTLPLASAWSGPTGRLQPLPQASVDSWGVAHNVRTADAAAGGLVARHTLMGTSSGLSPWEALAYLGASCVAVVALLGLARHRREELPLGLGVRSTTREELHLLPLPSCAMFTITGEQCGSGPGPEAASEAIIKPNKDTRDFRHIVLPNKLQAMLISDPGTNKAAVALDCRVGHFSDPKAVPGLAHFCEHMLFLGTEKYPKEGEYKEFLHRHGGRSNAYTAQEHTNYKFDVAADHLEPAMDRFADFFKRPLFTESATEREMNAVDSENKMKLQDDSRRFYQLFKNNTNPLHPMSKFGSGNLQTLLHTPQEDGVDVRAHLLDFHSDYYSANNMRVCVVGKESLEELEMMVTDKFSDVPCKDIPVPSWDAGVFDGVALPQEVIIRPVKETRSISMIFPIPWGSTTYWRSKPGGYWSMLLGHEGEGSIMELVKSKGWVNSLSAGASYGASDFSSFSVFMGLTEQGMSHVDELVEMVFAYVRIVREGGAQEWVFRERQRIAETHFLLRPKGDGYSQTSTIANNMQYYPPEYVLAGPTTYHDWDPEKVMEFGSHLTPENLLLYVTNPDLTEAEDNERWYNTPYTKREISVDRVAAWSSPRKWPEFHLHDPNPFVPDNLDLVPLPDTVPSHPIEAEPLSSWGRLCRLWHRQDNTFFEPRVVLCADFVSDVMRKRGITAHVLSYLWVDMVDDDLAKPTYDASCAGFGYSFRRLPRGAELQVVGYTNKLVAFIETVVQSILKDYSDSEDRFQVLKERYRRVLGNTSQDRPVTHASREADTVLTNENFAFAAQLETLEGLELPDLLAFVEEFFESLHLRTFVHGNIVETDAVSLVDITLMQSLLGPVVRGSVFPPSQDGLHPSPRARIELPVATTVPGPIYRRQRMRLPLGTECLVSCAIPSPEDQNNALVMYFQIGQSDTYRDVALDVLGAIMSPIFFQKLRTEQQLGYLVACGPSQEYYATGYKFAVQSNVAHPHVVRQRVLEFLESFHTYLQDLSTADVARTVQSMAQKWSEPEKQLVEQASRDWGEINSEHYFWERKEKVVQRLLSVTKAEVLALYEAYFMDQAPGTVRACLSVFSHSHRYPIDATKPLDVQVRNMVCLGPGIDLQEVTDAQEYKRSLNLFKAWVPPPTMAAEGR</sequence>
<dbReference type="FunFam" id="3.30.830.10:FF:000005">
    <property type="entry name" value="nardilysin isoform X1"/>
    <property type="match status" value="1"/>
</dbReference>
<proteinExistence type="inferred from homology"/>
<evidence type="ECO:0000256" key="7">
    <source>
        <dbReference type="RuleBase" id="RU004447"/>
    </source>
</evidence>
<feature type="transmembrane region" description="Helical" evidence="8">
    <location>
        <begin position="12"/>
        <end position="32"/>
    </location>
</feature>
<dbReference type="Pfam" id="PF16187">
    <property type="entry name" value="Peptidase_M16_M"/>
    <property type="match status" value="1"/>
</dbReference>
<gene>
    <name evidence="13" type="ORF">EGYM00163_LOCUS19124</name>
</gene>
<dbReference type="AlphaFoldDB" id="A0A7S4CVP7"/>
<dbReference type="InterPro" id="IPR011249">
    <property type="entry name" value="Metalloenz_LuxS/M16"/>
</dbReference>
<name>A0A7S4CVP7_9EUGL</name>
<evidence type="ECO:0000256" key="5">
    <source>
        <dbReference type="ARBA" id="ARBA00022833"/>
    </source>
</evidence>
<keyword evidence="5" id="KW-0862">Zinc</keyword>
<dbReference type="GO" id="GO:0043171">
    <property type="term" value="P:peptide catabolic process"/>
    <property type="evidence" value="ECO:0007669"/>
    <property type="project" value="TreeGrafter"/>
</dbReference>
<evidence type="ECO:0000256" key="8">
    <source>
        <dbReference type="SAM" id="Phobius"/>
    </source>
</evidence>
<dbReference type="GO" id="GO:0004222">
    <property type="term" value="F:metalloendopeptidase activity"/>
    <property type="evidence" value="ECO:0007669"/>
    <property type="project" value="InterPro"/>
</dbReference>
<evidence type="ECO:0000259" key="9">
    <source>
        <dbReference type="Pfam" id="PF00675"/>
    </source>
</evidence>
<accession>A0A7S4CVP7</accession>
<comment type="similarity">
    <text evidence="1 7">Belongs to the peptidase M16 family.</text>
</comment>
<evidence type="ECO:0000259" key="11">
    <source>
        <dbReference type="Pfam" id="PF16187"/>
    </source>
</evidence>
<keyword evidence="8" id="KW-0472">Membrane</keyword>
<dbReference type="Gene3D" id="3.30.830.10">
    <property type="entry name" value="Metalloenzyme, LuxS/M16 peptidase-like"/>
    <property type="match status" value="4"/>
</dbReference>
<dbReference type="PANTHER" id="PTHR43690:SF18">
    <property type="entry name" value="INSULIN-DEGRADING ENZYME-RELATED"/>
    <property type="match status" value="1"/>
</dbReference>
<dbReference type="PANTHER" id="PTHR43690">
    <property type="entry name" value="NARDILYSIN"/>
    <property type="match status" value="1"/>
</dbReference>
<dbReference type="PROSITE" id="PS00143">
    <property type="entry name" value="INSULINASE"/>
    <property type="match status" value="1"/>
</dbReference>
<evidence type="ECO:0000259" key="10">
    <source>
        <dbReference type="Pfam" id="PF05193"/>
    </source>
</evidence>
<keyword evidence="4" id="KW-0378">Hydrolase</keyword>
<evidence type="ECO:0000256" key="2">
    <source>
        <dbReference type="ARBA" id="ARBA00022670"/>
    </source>
</evidence>
<reference evidence="13" key="1">
    <citation type="submission" date="2021-01" db="EMBL/GenBank/DDBJ databases">
        <authorList>
            <person name="Corre E."/>
            <person name="Pelletier E."/>
            <person name="Niang G."/>
            <person name="Scheremetjew M."/>
            <person name="Finn R."/>
            <person name="Kale V."/>
            <person name="Holt S."/>
            <person name="Cochrane G."/>
            <person name="Meng A."/>
            <person name="Brown T."/>
            <person name="Cohen L."/>
        </authorList>
    </citation>
    <scope>NUCLEOTIDE SEQUENCE</scope>
    <source>
        <strain evidence="13">CCMP1594</strain>
    </source>
</reference>
<evidence type="ECO:0000256" key="4">
    <source>
        <dbReference type="ARBA" id="ARBA00022801"/>
    </source>
</evidence>
<dbReference type="SUPFAM" id="SSF63411">
    <property type="entry name" value="LuxS/MPP-like metallohydrolase"/>
    <property type="match status" value="4"/>
</dbReference>
<organism evidence="13">
    <name type="scientific">Eutreptiella gymnastica</name>
    <dbReference type="NCBI Taxonomy" id="73025"/>
    <lineage>
        <taxon>Eukaryota</taxon>
        <taxon>Discoba</taxon>
        <taxon>Euglenozoa</taxon>
        <taxon>Euglenida</taxon>
        <taxon>Spirocuta</taxon>
        <taxon>Euglenophyceae</taxon>
        <taxon>Eutreptiales</taxon>
        <taxon>Eutreptiaceae</taxon>
        <taxon>Eutreptiella</taxon>
    </lineage>
</organism>
<feature type="domain" description="Peptidase M16 C-terminal" evidence="10">
    <location>
        <begin position="371"/>
        <end position="548"/>
    </location>
</feature>